<dbReference type="PANTHER" id="PTHR31669:SF292">
    <property type="entry name" value="OS02G0262500 PROTEIN"/>
    <property type="match status" value="1"/>
</dbReference>
<comment type="similarity">
    <text evidence="2">Belongs to the FHY3/FAR1 family.</text>
</comment>
<sequence>MKSVIEQVFLEAHHRLCAWHPLRNATSNIGKPNFTRMFKDCILGDYEVGTFQKKRFEMVEKFGVADKRWVQDMYERRHSWATAHIRGRFFARFRTTSRCKGLHAVVSRYVKSRYNYTNFLRHFHRCLMFVRAKEVEADFECAKGDPVMTTNLKQLEQSAAENYTGAIFYLFVPILDRACAIKVVDSKDNGKDWHVVATSKMSKIRCTCMRIECFGVPCEHIIAVLCRWEQQEVPPWREVERRLEVVEIKLGLLLRLCYRQTPLRTHGSNDQEPPGQNEDDVGGI</sequence>
<keyword evidence="6" id="KW-1185">Reference proteome</keyword>
<protein>
    <recommendedName>
        <fullName evidence="2">Protein FAR1-RELATED SEQUENCE</fullName>
    </recommendedName>
</protein>
<dbReference type="PANTHER" id="PTHR31669">
    <property type="entry name" value="PROTEIN FAR1-RELATED SEQUENCE 10-RELATED"/>
    <property type="match status" value="1"/>
</dbReference>
<evidence type="ECO:0000313" key="5">
    <source>
        <dbReference type="EMBL" id="RYR12070.1"/>
    </source>
</evidence>
<evidence type="ECO:0000313" key="6">
    <source>
        <dbReference type="Proteomes" id="UP000289738"/>
    </source>
</evidence>
<accession>A0A444ZD13</accession>
<evidence type="ECO:0000256" key="1">
    <source>
        <dbReference type="PROSITE-ProRule" id="PRU00325"/>
    </source>
</evidence>
<reference evidence="5 6" key="1">
    <citation type="submission" date="2019-01" db="EMBL/GenBank/DDBJ databases">
        <title>Sequencing of cultivated peanut Arachis hypogaea provides insights into genome evolution and oil improvement.</title>
        <authorList>
            <person name="Chen X."/>
        </authorList>
    </citation>
    <scope>NUCLEOTIDE SEQUENCE [LARGE SCALE GENOMIC DNA]</scope>
    <source>
        <strain evidence="6">cv. Fuhuasheng</strain>
        <tissue evidence="5">Leaves</tissue>
    </source>
</reference>
<dbReference type="STRING" id="3818.A0A444ZD13"/>
<dbReference type="GO" id="GO:0008270">
    <property type="term" value="F:zinc ion binding"/>
    <property type="evidence" value="ECO:0007669"/>
    <property type="project" value="UniProtKB-UniRule"/>
</dbReference>
<evidence type="ECO:0000256" key="3">
    <source>
        <dbReference type="SAM" id="MobiDB-lite"/>
    </source>
</evidence>
<dbReference type="GO" id="GO:0006355">
    <property type="term" value="P:regulation of DNA-templated transcription"/>
    <property type="evidence" value="ECO:0007669"/>
    <property type="project" value="UniProtKB-UniRule"/>
</dbReference>
<organism evidence="5 6">
    <name type="scientific">Arachis hypogaea</name>
    <name type="common">Peanut</name>
    <dbReference type="NCBI Taxonomy" id="3818"/>
    <lineage>
        <taxon>Eukaryota</taxon>
        <taxon>Viridiplantae</taxon>
        <taxon>Streptophyta</taxon>
        <taxon>Embryophyta</taxon>
        <taxon>Tracheophyta</taxon>
        <taxon>Spermatophyta</taxon>
        <taxon>Magnoliopsida</taxon>
        <taxon>eudicotyledons</taxon>
        <taxon>Gunneridae</taxon>
        <taxon>Pentapetalae</taxon>
        <taxon>rosids</taxon>
        <taxon>fabids</taxon>
        <taxon>Fabales</taxon>
        <taxon>Fabaceae</taxon>
        <taxon>Papilionoideae</taxon>
        <taxon>50 kb inversion clade</taxon>
        <taxon>dalbergioids sensu lato</taxon>
        <taxon>Dalbergieae</taxon>
        <taxon>Pterocarpus clade</taxon>
        <taxon>Arachis</taxon>
    </lineage>
</organism>
<dbReference type="AlphaFoldDB" id="A0A444ZD13"/>
<dbReference type="PROSITE" id="PS50966">
    <property type="entry name" value="ZF_SWIM"/>
    <property type="match status" value="1"/>
</dbReference>
<feature type="region of interest" description="Disordered" evidence="3">
    <location>
        <begin position="265"/>
        <end position="284"/>
    </location>
</feature>
<keyword evidence="2" id="KW-0862">Zinc</keyword>
<dbReference type="EMBL" id="SDMP01000014">
    <property type="protein sequence ID" value="RYR12070.1"/>
    <property type="molecule type" value="Genomic_DNA"/>
</dbReference>
<evidence type="ECO:0000259" key="4">
    <source>
        <dbReference type="PROSITE" id="PS50966"/>
    </source>
</evidence>
<comment type="subcellular location">
    <subcellularLocation>
        <location evidence="2">Nucleus</location>
    </subcellularLocation>
</comment>
<keyword evidence="2" id="KW-0479">Metal-binding</keyword>
<proteinExistence type="inferred from homology"/>
<feature type="domain" description="SWIM-type" evidence="4">
    <location>
        <begin position="193"/>
        <end position="229"/>
    </location>
</feature>
<keyword evidence="2" id="KW-0539">Nucleus</keyword>
<dbReference type="InterPro" id="IPR031052">
    <property type="entry name" value="FHY3/FAR1"/>
</dbReference>
<gene>
    <name evidence="5" type="ORF">Ahy_B04g069598</name>
</gene>
<comment type="caution">
    <text evidence="5">The sequence shown here is derived from an EMBL/GenBank/DDBJ whole genome shotgun (WGS) entry which is preliminary data.</text>
</comment>
<dbReference type="InterPro" id="IPR007527">
    <property type="entry name" value="Znf_SWIM"/>
</dbReference>
<name>A0A444ZD13_ARAHY</name>
<keyword evidence="1 2" id="KW-0863">Zinc-finger</keyword>
<comment type="function">
    <text evidence="2">Putative transcription activator involved in regulating light control of development.</text>
</comment>
<evidence type="ECO:0000256" key="2">
    <source>
        <dbReference type="RuleBase" id="RU367018"/>
    </source>
</evidence>
<dbReference type="Proteomes" id="UP000289738">
    <property type="component" value="Chromosome B04"/>
</dbReference>
<dbReference type="GO" id="GO:0005634">
    <property type="term" value="C:nucleus"/>
    <property type="evidence" value="ECO:0007669"/>
    <property type="project" value="UniProtKB-SubCell"/>
</dbReference>